<evidence type="ECO:0000313" key="4">
    <source>
        <dbReference type="EMBL" id="KAJ3787429.1"/>
    </source>
</evidence>
<sequence>MSAESTRSSHFDFWEFVSCAKCQLPFNANGSTVPFWLTECGHVVCNNHLSALSEYQGYMHIEQLVPLQHDMEPPMSEWFRSVPYILDSAAYAVKFQQESMASQIRNLKARHQQQRVYIDRLKKENAQLKQSNEMLTMQVIGMYDTPHEHDEPATFPNSNGKRQMIEVSHPPSSSSPRSIVTPVGPNRITLPPGQQPPQLSSNQAISPDIAARHSQRPGTNRYTQQFAYTPIQEDQACHAQLSHTQAAPKQLRRALQADNQISNASRSQIHPVPAAKHEFLPYSNSKSLQASHSNMGPPRYPQNVSTNVQPSSTHSIDQLPNPTRFLPLTERFPPPPGTAITAATSRRFVPPASARSNLRPSTSSLLNNASNSLSRGQPNVSRSGQRMPFVPGQ</sequence>
<feature type="domain" description="RING-type" evidence="3">
    <location>
        <begin position="19"/>
        <end position="53"/>
    </location>
</feature>
<protein>
    <recommendedName>
        <fullName evidence="3">RING-type domain-containing protein</fullName>
    </recommendedName>
</protein>
<reference evidence="4" key="1">
    <citation type="submission" date="2022-08" db="EMBL/GenBank/DDBJ databases">
        <authorList>
            <consortium name="DOE Joint Genome Institute"/>
            <person name="Min B."/>
            <person name="Riley R."/>
            <person name="Sierra-Patev S."/>
            <person name="Naranjo-Ortiz M."/>
            <person name="Looney B."/>
            <person name="Konkel Z."/>
            <person name="Slot J.C."/>
            <person name="Sakamoto Y."/>
            <person name="Steenwyk J.L."/>
            <person name="Rokas A."/>
            <person name="Carro J."/>
            <person name="Camarero S."/>
            <person name="Ferreira P."/>
            <person name="Molpeceres G."/>
            <person name="Ruiz-Duenas F.J."/>
            <person name="Serrano A."/>
            <person name="Henrissat B."/>
            <person name="Drula E."/>
            <person name="Hughes K.W."/>
            <person name="Mata J.L."/>
            <person name="Ishikawa N.K."/>
            <person name="Vargas-Isla R."/>
            <person name="Ushijima S."/>
            <person name="Smith C.A."/>
            <person name="Ahrendt S."/>
            <person name="Andreopoulos W."/>
            <person name="He G."/>
            <person name="Labutti K."/>
            <person name="Lipzen A."/>
            <person name="Ng V."/>
            <person name="Sandor L."/>
            <person name="Barry K."/>
            <person name="Martinez A.T."/>
            <person name="Xiao Y."/>
            <person name="Gibbons J.G."/>
            <person name="Terashima K."/>
            <person name="Hibbett D.S."/>
            <person name="Grigoriev I.V."/>
        </authorList>
    </citation>
    <scope>NUCLEOTIDE SEQUENCE</scope>
    <source>
        <strain evidence="4">TFB10291</strain>
    </source>
</reference>
<feature type="coiled-coil region" evidence="1">
    <location>
        <begin position="104"/>
        <end position="138"/>
    </location>
</feature>
<proteinExistence type="predicted"/>
<dbReference type="Proteomes" id="UP001163798">
    <property type="component" value="Unassembled WGS sequence"/>
</dbReference>
<gene>
    <name evidence="4" type="ORF">GGU10DRAFT_416035</name>
</gene>
<dbReference type="AlphaFoldDB" id="A0AA38NMY6"/>
<name>A0AA38NMY6_9AGAR</name>
<organism evidence="4 5">
    <name type="scientific">Lentinula aff. detonsa</name>
    <dbReference type="NCBI Taxonomy" id="2804958"/>
    <lineage>
        <taxon>Eukaryota</taxon>
        <taxon>Fungi</taxon>
        <taxon>Dikarya</taxon>
        <taxon>Basidiomycota</taxon>
        <taxon>Agaricomycotina</taxon>
        <taxon>Agaricomycetes</taxon>
        <taxon>Agaricomycetidae</taxon>
        <taxon>Agaricales</taxon>
        <taxon>Marasmiineae</taxon>
        <taxon>Omphalotaceae</taxon>
        <taxon>Lentinula</taxon>
    </lineage>
</organism>
<dbReference type="EMBL" id="MU793292">
    <property type="protein sequence ID" value="KAJ3787429.1"/>
    <property type="molecule type" value="Genomic_DNA"/>
</dbReference>
<evidence type="ECO:0000259" key="3">
    <source>
        <dbReference type="Pfam" id="PF14634"/>
    </source>
</evidence>
<dbReference type="InterPro" id="IPR001841">
    <property type="entry name" value="Znf_RING"/>
</dbReference>
<feature type="region of interest" description="Disordered" evidence="2">
    <location>
        <begin position="152"/>
        <end position="202"/>
    </location>
</feature>
<feature type="compositionally biased region" description="Low complexity" evidence="2">
    <location>
        <begin position="168"/>
        <end position="178"/>
    </location>
</feature>
<keyword evidence="1" id="KW-0175">Coiled coil</keyword>
<feature type="compositionally biased region" description="Low complexity" evidence="2">
    <location>
        <begin position="361"/>
        <end position="374"/>
    </location>
</feature>
<feature type="region of interest" description="Disordered" evidence="2">
    <location>
        <begin position="346"/>
        <end position="393"/>
    </location>
</feature>
<evidence type="ECO:0000256" key="1">
    <source>
        <dbReference type="SAM" id="Coils"/>
    </source>
</evidence>
<evidence type="ECO:0000256" key="2">
    <source>
        <dbReference type="SAM" id="MobiDB-lite"/>
    </source>
</evidence>
<evidence type="ECO:0000313" key="5">
    <source>
        <dbReference type="Proteomes" id="UP001163798"/>
    </source>
</evidence>
<feature type="compositionally biased region" description="Polar residues" evidence="2">
    <location>
        <begin position="375"/>
        <end position="384"/>
    </location>
</feature>
<dbReference type="Pfam" id="PF14634">
    <property type="entry name" value="zf-RING_5"/>
    <property type="match status" value="1"/>
</dbReference>
<comment type="caution">
    <text evidence="4">The sequence shown here is derived from an EMBL/GenBank/DDBJ whole genome shotgun (WGS) entry which is preliminary data.</text>
</comment>
<keyword evidence="5" id="KW-1185">Reference proteome</keyword>
<accession>A0AA38NMY6</accession>